<protein>
    <submittedName>
        <fullName evidence="3">DEBR0S1_06018g1_1</fullName>
    </submittedName>
</protein>
<dbReference type="GO" id="GO:0005737">
    <property type="term" value="C:cytoplasm"/>
    <property type="evidence" value="ECO:0007669"/>
    <property type="project" value="TreeGrafter"/>
</dbReference>
<dbReference type="OMA" id="RKWVPTI"/>
<dbReference type="PROSITE" id="PS51354">
    <property type="entry name" value="GLUTAREDOXIN_2"/>
    <property type="match status" value="1"/>
</dbReference>
<gene>
    <name evidence="3" type="primary">GRX8</name>
    <name evidence="3" type="ORF">DEBR0S1_06018G</name>
    <name evidence="2" type="ORF">HII12_001741</name>
</gene>
<dbReference type="EMBL" id="JABCYN010000022">
    <property type="protein sequence ID" value="KAF6013026.1"/>
    <property type="molecule type" value="Genomic_DNA"/>
</dbReference>
<dbReference type="AlphaFoldDB" id="A0A3F2XZ03"/>
<dbReference type="PANTHER" id="PTHR45694">
    <property type="entry name" value="GLUTAREDOXIN 2"/>
    <property type="match status" value="1"/>
</dbReference>
<dbReference type="InterPro" id="IPR002109">
    <property type="entry name" value="Glutaredoxin"/>
</dbReference>
<name>A0A3F2XZ03_DEKBR</name>
<evidence type="ECO:0000313" key="4">
    <source>
        <dbReference type="Proteomes" id="UP000478008"/>
    </source>
</evidence>
<dbReference type="InterPro" id="IPR036249">
    <property type="entry name" value="Thioredoxin-like_sf"/>
</dbReference>
<sequence>MGKAAELIKANKYFMSSKSWCPDCKYAKAIFQKYGVLDKVKIVELDKIDPKEAESLEKEITAIVGRKWVPTIFFNGKEFGTEETLKKLESHDQTKKTFEQAGLL</sequence>
<dbReference type="SUPFAM" id="SSF52833">
    <property type="entry name" value="Thioredoxin-like"/>
    <property type="match status" value="1"/>
</dbReference>
<reference evidence="3 4" key="1">
    <citation type="submission" date="2019-07" db="EMBL/GenBank/DDBJ databases">
        <authorList>
            <person name="Friedrich A."/>
            <person name="Schacherer J."/>
        </authorList>
    </citation>
    <scope>NUCLEOTIDE SEQUENCE [LARGE SCALE GENOMIC DNA]</scope>
</reference>
<dbReference type="GO" id="GO:0034599">
    <property type="term" value="P:cellular response to oxidative stress"/>
    <property type="evidence" value="ECO:0007669"/>
    <property type="project" value="TreeGrafter"/>
</dbReference>
<reference evidence="2 5" key="2">
    <citation type="journal article" date="2020" name="Appl. Microbiol. Biotechnol.">
        <title>Targeted gene deletion in Brettanomyces bruxellensis with an expression-free CRISPR-Cas9 system.</title>
        <authorList>
            <person name="Varela C."/>
            <person name="Bartel C."/>
            <person name="Onetto C."/>
            <person name="Borneman A."/>
        </authorList>
    </citation>
    <scope>NUCLEOTIDE SEQUENCE [LARGE SCALE GENOMIC DNA]</scope>
    <source>
        <strain evidence="2 5">AWRI1613</strain>
    </source>
</reference>
<dbReference type="Proteomes" id="UP000568158">
    <property type="component" value="Unassembled WGS sequence"/>
</dbReference>
<feature type="domain" description="Glutaredoxin" evidence="1">
    <location>
        <begin position="15"/>
        <end position="77"/>
    </location>
</feature>
<dbReference type="Proteomes" id="UP000478008">
    <property type="component" value="Unassembled WGS sequence"/>
</dbReference>
<keyword evidence="4" id="KW-1185">Reference proteome</keyword>
<organism evidence="3 4">
    <name type="scientific">Dekkera bruxellensis</name>
    <name type="common">Brettanomyces custersii</name>
    <dbReference type="NCBI Taxonomy" id="5007"/>
    <lineage>
        <taxon>Eukaryota</taxon>
        <taxon>Fungi</taxon>
        <taxon>Dikarya</taxon>
        <taxon>Ascomycota</taxon>
        <taxon>Saccharomycotina</taxon>
        <taxon>Pichiomycetes</taxon>
        <taxon>Pichiales</taxon>
        <taxon>Pichiaceae</taxon>
        <taxon>Brettanomyces</taxon>
    </lineage>
</organism>
<accession>A0A3F2XZ03</accession>
<evidence type="ECO:0000259" key="1">
    <source>
        <dbReference type="Pfam" id="PF00462"/>
    </source>
</evidence>
<proteinExistence type="predicted"/>
<evidence type="ECO:0000313" key="2">
    <source>
        <dbReference type="EMBL" id="KAF6013026.1"/>
    </source>
</evidence>
<dbReference type="PANTHER" id="PTHR45694:SF18">
    <property type="entry name" value="GLUTAREDOXIN-1-RELATED"/>
    <property type="match status" value="1"/>
</dbReference>
<dbReference type="EMBL" id="CABFWN010000001">
    <property type="protein sequence ID" value="VUG16044.1"/>
    <property type="molecule type" value="Genomic_DNA"/>
</dbReference>
<dbReference type="STRING" id="5007.A0A3F2XZ03"/>
<dbReference type="Pfam" id="PF00462">
    <property type="entry name" value="Glutaredoxin"/>
    <property type="match status" value="1"/>
</dbReference>
<dbReference type="GO" id="GO:0015038">
    <property type="term" value="F:glutathione disulfide oxidoreductase activity"/>
    <property type="evidence" value="ECO:0007669"/>
    <property type="project" value="TreeGrafter"/>
</dbReference>
<evidence type="ECO:0000313" key="5">
    <source>
        <dbReference type="Proteomes" id="UP000568158"/>
    </source>
</evidence>
<dbReference type="Gene3D" id="3.40.30.10">
    <property type="entry name" value="Glutaredoxin"/>
    <property type="match status" value="1"/>
</dbReference>
<evidence type="ECO:0000313" key="3">
    <source>
        <dbReference type="EMBL" id="VUG16044.1"/>
    </source>
</evidence>